<sequence>MPRTTRASSAEDRARKPRPPAPLEQKKRLKLAAIRKAARTTFTEKGFDAATMQEIARRARVAIGTLFLYADNKRDIAFLASMEDFDRARAIGAAFPTTPPLAEQFTAIFAEYYRLHHASPAMARIILSEFLFFNVGKHAREHAEGVRLIKAELARRAGLASARGELRATAVPADVAELAYIVFQGAVRAWVRAGADDLPAGLAACHRMLCLALEGVTAPAEAAVPVRRHRSAGIKPSAGAASTP</sequence>
<dbReference type="AlphaFoldDB" id="A0A848EDI3"/>
<protein>
    <submittedName>
        <fullName evidence="7">TetR/AcrR family transcriptional regulator</fullName>
    </submittedName>
</protein>
<dbReference type="EMBL" id="JABBKX010000002">
    <property type="protein sequence ID" value="NMJ41567.1"/>
    <property type="molecule type" value="Genomic_DNA"/>
</dbReference>
<keyword evidence="8" id="KW-1185">Reference proteome</keyword>
<feature type="domain" description="HTH tetR-type" evidence="6">
    <location>
        <begin position="28"/>
        <end position="88"/>
    </location>
</feature>
<dbReference type="GO" id="GO:0003700">
    <property type="term" value="F:DNA-binding transcription factor activity"/>
    <property type="evidence" value="ECO:0007669"/>
    <property type="project" value="TreeGrafter"/>
</dbReference>
<dbReference type="Proteomes" id="UP000548582">
    <property type="component" value="Unassembled WGS sequence"/>
</dbReference>
<dbReference type="PANTHER" id="PTHR30055:SF234">
    <property type="entry name" value="HTH-TYPE TRANSCRIPTIONAL REGULATOR BETI"/>
    <property type="match status" value="1"/>
</dbReference>
<proteinExistence type="predicted"/>
<dbReference type="Pfam" id="PF00440">
    <property type="entry name" value="TetR_N"/>
    <property type="match status" value="1"/>
</dbReference>
<dbReference type="RefSeq" id="WP_170053753.1">
    <property type="nucleotide sequence ID" value="NZ_JABBKX010000002.1"/>
</dbReference>
<keyword evidence="3" id="KW-0804">Transcription</keyword>
<accession>A0A848EDI3</accession>
<evidence type="ECO:0000256" key="2">
    <source>
        <dbReference type="ARBA" id="ARBA00023125"/>
    </source>
</evidence>
<dbReference type="PROSITE" id="PS50977">
    <property type="entry name" value="HTH_TETR_2"/>
    <property type="match status" value="1"/>
</dbReference>
<evidence type="ECO:0000313" key="8">
    <source>
        <dbReference type="Proteomes" id="UP000548582"/>
    </source>
</evidence>
<dbReference type="GO" id="GO:0000976">
    <property type="term" value="F:transcription cis-regulatory region binding"/>
    <property type="evidence" value="ECO:0007669"/>
    <property type="project" value="TreeGrafter"/>
</dbReference>
<dbReference type="InterPro" id="IPR001647">
    <property type="entry name" value="HTH_TetR"/>
</dbReference>
<gene>
    <name evidence="7" type="ORF">GWK16_09970</name>
</gene>
<evidence type="ECO:0000256" key="1">
    <source>
        <dbReference type="ARBA" id="ARBA00023015"/>
    </source>
</evidence>
<keyword evidence="1" id="KW-0805">Transcription regulation</keyword>
<evidence type="ECO:0000313" key="7">
    <source>
        <dbReference type="EMBL" id="NMJ41567.1"/>
    </source>
</evidence>
<evidence type="ECO:0000256" key="3">
    <source>
        <dbReference type="ARBA" id="ARBA00023163"/>
    </source>
</evidence>
<evidence type="ECO:0000259" key="6">
    <source>
        <dbReference type="PROSITE" id="PS50977"/>
    </source>
</evidence>
<reference evidence="7 8" key="1">
    <citation type="submission" date="2020-03" db="EMBL/GenBank/DDBJ databases">
        <authorList>
            <person name="Sun Q."/>
        </authorList>
    </citation>
    <scope>NUCLEOTIDE SEQUENCE [LARGE SCALE GENOMIC DNA]</scope>
    <source>
        <strain evidence="7 8">JC162</strain>
    </source>
</reference>
<dbReference type="InterPro" id="IPR050109">
    <property type="entry name" value="HTH-type_TetR-like_transc_reg"/>
</dbReference>
<dbReference type="InterPro" id="IPR009057">
    <property type="entry name" value="Homeodomain-like_sf"/>
</dbReference>
<feature type="DNA-binding region" description="H-T-H motif" evidence="4">
    <location>
        <begin position="51"/>
        <end position="70"/>
    </location>
</feature>
<name>A0A848EDI3_9PROT</name>
<dbReference type="PANTHER" id="PTHR30055">
    <property type="entry name" value="HTH-TYPE TRANSCRIPTIONAL REGULATOR RUTR"/>
    <property type="match status" value="1"/>
</dbReference>
<organism evidence="7 8">
    <name type="scientific">Neoroseomonas marina</name>
    <dbReference type="NCBI Taxonomy" id="1232220"/>
    <lineage>
        <taxon>Bacteria</taxon>
        <taxon>Pseudomonadati</taxon>
        <taxon>Pseudomonadota</taxon>
        <taxon>Alphaproteobacteria</taxon>
        <taxon>Acetobacterales</taxon>
        <taxon>Acetobacteraceae</taxon>
        <taxon>Neoroseomonas</taxon>
    </lineage>
</organism>
<keyword evidence="2 4" id="KW-0238">DNA-binding</keyword>
<feature type="region of interest" description="Disordered" evidence="5">
    <location>
        <begin position="1"/>
        <end position="24"/>
    </location>
</feature>
<evidence type="ECO:0000256" key="4">
    <source>
        <dbReference type="PROSITE-ProRule" id="PRU00335"/>
    </source>
</evidence>
<dbReference type="Gene3D" id="1.10.357.10">
    <property type="entry name" value="Tetracycline Repressor, domain 2"/>
    <property type="match status" value="1"/>
</dbReference>
<comment type="caution">
    <text evidence="7">The sequence shown here is derived from an EMBL/GenBank/DDBJ whole genome shotgun (WGS) entry which is preliminary data.</text>
</comment>
<dbReference type="SUPFAM" id="SSF46689">
    <property type="entry name" value="Homeodomain-like"/>
    <property type="match status" value="1"/>
</dbReference>
<evidence type="ECO:0000256" key="5">
    <source>
        <dbReference type="SAM" id="MobiDB-lite"/>
    </source>
</evidence>